<evidence type="ECO:0008006" key="3">
    <source>
        <dbReference type="Google" id="ProtNLM"/>
    </source>
</evidence>
<protein>
    <recommendedName>
        <fullName evidence="3">DUF1993 domain-containing protein</fullName>
    </recommendedName>
</protein>
<organism evidence="1 2">
    <name type="scientific">Immersiella caudata</name>
    <dbReference type="NCBI Taxonomy" id="314043"/>
    <lineage>
        <taxon>Eukaryota</taxon>
        <taxon>Fungi</taxon>
        <taxon>Dikarya</taxon>
        <taxon>Ascomycota</taxon>
        <taxon>Pezizomycotina</taxon>
        <taxon>Sordariomycetes</taxon>
        <taxon>Sordariomycetidae</taxon>
        <taxon>Sordariales</taxon>
        <taxon>Lasiosphaeriaceae</taxon>
        <taxon>Immersiella</taxon>
    </lineage>
</organism>
<comment type="caution">
    <text evidence="1">The sequence shown here is derived from an EMBL/GenBank/DDBJ whole genome shotgun (WGS) entry which is preliminary data.</text>
</comment>
<name>A0AA39WLG0_9PEZI</name>
<evidence type="ECO:0000313" key="2">
    <source>
        <dbReference type="Proteomes" id="UP001175000"/>
    </source>
</evidence>
<dbReference type="InterPro" id="IPR018531">
    <property type="entry name" value="DUF1993"/>
</dbReference>
<reference evidence="1" key="1">
    <citation type="submission" date="2023-06" db="EMBL/GenBank/DDBJ databases">
        <title>Genome-scale phylogeny and comparative genomics of the fungal order Sordariales.</title>
        <authorList>
            <consortium name="Lawrence Berkeley National Laboratory"/>
            <person name="Hensen N."/>
            <person name="Bonometti L."/>
            <person name="Westerberg I."/>
            <person name="Brannstrom I.O."/>
            <person name="Guillou S."/>
            <person name="Cros-Aarteil S."/>
            <person name="Calhoun S."/>
            <person name="Haridas S."/>
            <person name="Kuo A."/>
            <person name="Mondo S."/>
            <person name="Pangilinan J."/>
            <person name="Riley R."/>
            <person name="Labutti K."/>
            <person name="Andreopoulos B."/>
            <person name="Lipzen A."/>
            <person name="Chen C."/>
            <person name="Yanf M."/>
            <person name="Daum C."/>
            <person name="Ng V."/>
            <person name="Clum A."/>
            <person name="Steindorff A."/>
            <person name="Ohm R."/>
            <person name="Martin F."/>
            <person name="Silar P."/>
            <person name="Natvig D."/>
            <person name="Lalanne C."/>
            <person name="Gautier V."/>
            <person name="Ament-Velasquez S.L."/>
            <person name="Kruys A."/>
            <person name="Hutchinson M.I."/>
            <person name="Powell A.J."/>
            <person name="Barry K."/>
            <person name="Miller A.N."/>
            <person name="Grigoriev I.V."/>
            <person name="Debuchy R."/>
            <person name="Gladieux P."/>
            <person name="Thoren M.H."/>
            <person name="Johannesson H."/>
        </authorList>
    </citation>
    <scope>NUCLEOTIDE SEQUENCE</scope>
    <source>
        <strain evidence="1">CBS 606.72</strain>
    </source>
</reference>
<proteinExistence type="predicted"/>
<dbReference type="EMBL" id="JAULSU010000005">
    <property type="protein sequence ID" value="KAK0617589.1"/>
    <property type="molecule type" value="Genomic_DNA"/>
</dbReference>
<dbReference type="Proteomes" id="UP001175000">
    <property type="component" value="Unassembled WGS sequence"/>
</dbReference>
<gene>
    <name evidence="1" type="ORF">B0T14DRAFT_498577</name>
</gene>
<dbReference type="Pfam" id="PF09351">
    <property type="entry name" value="DUF1993"/>
    <property type="match status" value="1"/>
</dbReference>
<accession>A0AA39WLG0</accession>
<dbReference type="SUPFAM" id="SSF109854">
    <property type="entry name" value="DinB/YfiT-like putative metalloenzymes"/>
    <property type="match status" value="1"/>
</dbReference>
<keyword evidence="2" id="KW-1185">Reference proteome</keyword>
<sequence>MATLDTTSYILSTFHKGLNSLSHILQLAESHAAEQNLDFNAEYLPASLAPDMKPLSFQIQNATNTIKLHLGRLRGEGYPIWEDDEGTIEELYARIEKTRGYLRDFEKEDGEGVRGRLEEGCEVEMNWGSLKVKTKAGYGALHHGIPNFFFHLQTAYAILRSKGVPLGKKDYIEEFYKEV</sequence>
<dbReference type="InterPro" id="IPR034660">
    <property type="entry name" value="DinB/YfiT-like"/>
</dbReference>
<dbReference type="AlphaFoldDB" id="A0AA39WLG0"/>
<dbReference type="Gene3D" id="1.20.120.450">
    <property type="entry name" value="dinb family like domain"/>
    <property type="match status" value="1"/>
</dbReference>
<dbReference type="PANTHER" id="PTHR36922">
    <property type="entry name" value="BLL2446 PROTEIN"/>
    <property type="match status" value="1"/>
</dbReference>
<dbReference type="PANTHER" id="PTHR36922:SF1">
    <property type="entry name" value="DUF1993 DOMAIN-CONTAINING PROTEIN"/>
    <property type="match status" value="1"/>
</dbReference>
<evidence type="ECO:0000313" key="1">
    <source>
        <dbReference type="EMBL" id="KAK0617589.1"/>
    </source>
</evidence>